<organism evidence="1 2">
    <name type="scientific">Pseudonocardia eucalypti</name>
    <dbReference type="NCBI Taxonomy" id="648755"/>
    <lineage>
        <taxon>Bacteria</taxon>
        <taxon>Bacillati</taxon>
        <taxon>Actinomycetota</taxon>
        <taxon>Actinomycetes</taxon>
        <taxon>Pseudonocardiales</taxon>
        <taxon>Pseudonocardiaceae</taxon>
        <taxon>Pseudonocardia</taxon>
    </lineage>
</organism>
<dbReference type="Proteomes" id="UP001428817">
    <property type="component" value="Unassembled WGS sequence"/>
</dbReference>
<name>A0ABP9PR77_9PSEU</name>
<proteinExistence type="predicted"/>
<dbReference type="PANTHER" id="PTHR11941">
    <property type="entry name" value="ENOYL-COA HYDRATASE-RELATED"/>
    <property type="match status" value="1"/>
</dbReference>
<dbReference type="CDD" id="cd06558">
    <property type="entry name" value="crotonase-like"/>
    <property type="match status" value="1"/>
</dbReference>
<comment type="caution">
    <text evidence="1">The sequence shown here is derived from an EMBL/GenBank/DDBJ whole genome shotgun (WGS) entry which is preliminary data.</text>
</comment>
<dbReference type="EMBL" id="BAABJP010000004">
    <property type="protein sequence ID" value="GAA5148959.1"/>
    <property type="molecule type" value="Genomic_DNA"/>
</dbReference>
<accession>A0ABP9PR77</accession>
<gene>
    <name evidence="1" type="ORF">GCM10023321_12030</name>
</gene>
<dbReference type="InterPro" id="IPR001753">
    <property type="entry name" value="Enoyl-CoA_hydra/iso"/>
</dbReference>
<dbReference type="RefSeq" id="WP_185062766.1">
    <property type="nucleotide sequence ID" value="NZ_BAABJP010000004.1"/>
</dbReference>
<dbReference type="Gene3D" id="3.90.226.10">
    <property type="entry name" value="2-enoyl-CoA Hydratase, Chain A, domain 1"/>
    <property type="match status" value="1"/>
</dbReference>
<sequence length="257" mass="28389">MEPKTVLFGVADHVATITLNRPEAMNSFNQDMLEDFDLIWRVVKTVDDIHAVVLRGAGDRAFCTGVDVKEGIDRQSNPWSQTDPGEYLSPKLNRVWKPLICAVHGMAAGGAFYWLNEADIVICSEDATFFDPHVSYGLTAALEPIGLTRRIPLGETLRIALLGLDERLSAARALQIGLVTEVLPPEQLWPRADELARIIAAKPPAAIQGTVRAIWESLDQTRTHALRTGLSYTQLGNPVGKAQVDRSAVSRREWTLR</sequence>
<evidence type="ECO:0000313" key="2">
    <source>
        <dbReference type="Proteomes" id="UP001428817"/>
    </source>
</evidence>
<dbReference type="Pfam" id="PF00378">
    <property type="entry name" value="ECH_1"/>
    <property type="match status" value="1"/>
</dbReference>
<dbReference type="SUPFAM" id="SSF52096">
    <property type="entry name" value="ClpP/crotonase"/>
    <property type="match status" value="1"/>
</dbReference>
<reference evidence="2" key="1">
    <citation type="journal article" date="2019" name="Int. J. Syst. Evol. Microbiol.">
        <title>The Global Catalogue of Microorganisms (GCM) 10K type strain sequencing project: providing services to taxonomists for standard genome sequencing and annotation.</title>
        <authorList>
            <consortium name="The Broad Institute Genomics Platform"/>
            <consortium name="The Broad Institute Genome Sequencing Center for Infectious Disease"/>
            <person name="Wu L."/>
            <person name="Ma J."/>
        </authorList>
    </citation>
    <scope>NUCLEOTIDE SEQUENCE [LARGE SCALE GENOMIC DNA]</scope>
    <source>
        <strain evidence="2">JCM 18303</strain>
    </source>
</reference>
<dbReference type="PANTHER" id="PTHR11941:SF54">
    <property type="entry name" value="ENOYL-COA HYDRATASE, MITOCHONDRIAL"/>
    <property type="match status" value="1"/>
</dbReference>
<dbReference type="InterPro" id="IPR029045">
    <property type="entry name" value="ClpP/crotonase-like_dom_sf"/>
</dbReference>
<protein>
    <submittedName>
        <fullName evidence="1">Enoyl-CoA hydratase/isomerase family protein</fullName>
    </submittedName>
</protein>
<keyword evidence="2" id="KW-1185">Reference proteome</keyword>
<evidence type="ECO:0000313" key="1">
    <source>
        <dbReference type="EMBL" id="GAA5148959.1"/>
    </source>
</evidence>